<dbReference type="Proteomes" id="UP000027456">
    <property type="component" value="Unassembled WGS sequence"/>
</dbReference>
<dbReference type="HOGENOM" id="CLU_2211437_0_0_1"/>
<keyword evidence="2" id="KW-1185">Reference proteome</keyword>
<dbReference type="AlphaFoldDB" id="A0A074S561"/>
<name>A0A074S561_9AGAM</name>
<proteinExistence type="predicted"/>
<sequence>MPWLHRHVFDGFYHPCLNWYQGGFSQSTHLNAVRRVSWSRNVPSSNLGLCKTCFSIHARPKPLGEHEVTSRIPKPHYSSKTLGRRESYLIRHMKRDSLPLFAIHDFD</sequence>
<evidence type="ECO:0000313" key="2">
    <source>
        <dbReference type="Proteomes" id="UP000027456"/>
    </source>
</evidence>
<gene>
    <name evidence="1" type="ORF">V565_018470</name>
</gene>
<reference evidence="1 2" key="1">
    <citation type="submission" date="2013-12" db="EMBL/GenBank/DDBJ databases">
        <authorList>
            <person name="Cubeta M."/>
            <person name="Pakala S."/>
            <person name="Fedorova N."/>
            <person name="Thomas E."/>
            <person name="Dean R."/>
            <person name="Jabaji S."/>
            <person name="Neate S."/>
            <person name="Toda T."/>
            <person name="Tavantzis S."/>
            <person name="Vilgalys R."/>
            <person name="Bharathan N."/>
            <person name="Pakala S."/>
            <person name="Losada L.S."/>
            <person name="Zafar N."/>
            <person name="Nierman W."/>
        </authorList>
    </citation>
    <scope>NUCLEOTIDE SEQUENCE [LARGE SCALE GENOMIC DNA]</scope>
    <source>
        <strain evidence="1 2">123E</strain>
    </source>
</reference>
<comment type="caution">
    <text evidence="1">The sequence shown here is derived from an EMBL/GenBank/DDBJ whole genome shotgun (WGS) entry which is preliminary data.</text>
</comment>
<protein>
    <submittedName>
        <fullName evidence="1">Uncharacterized protein</fullName>
    </submittedName>
</protein>
<evidence type="ECO:0000313" key="1">
    <source>
        <dbReference type="EMBL" id="KEP54369.1"/>
    </source>
</evidence>
<accession>A0A074S561</accession>
<dbReference type="EMBL" id="AZST01000030">
    <property type="protein sequence ID" value="KEP54369.1"/>
    <property type="molecule type" value="Genomic_DNA"/>
</dbReference>
<organism evidence="1 2">
    <name type="scientific">Rhizoctonia solani 123E</name>
    <dbReference type="NCBI Taxonomy" id="1423351"/>
    <lineage>
        <taxon>Eukaryota</taxon>
        <taxon>Fungi</taxon>
        <taxon>Dikarya</taxon>
        <taxon>Basidiomycota</taxon>
        <taxon>Agaricomycotina</taxon>
        <taxon>Agaricomycetes</taxon>
        <taxon>Cantharellales</taxon>
        <taxon>Ceratobasidiaceae</taxon>
        <taxon>Rhizoctonia</taxon>
    </lineage>
</organism>